<reference evidence="1" key="3">
    <citation type="submission" date="2018-07" db="EMBL/GenBank/DDBJ databases">
        <title>WGS assembly of Glycine max.</title>
        <authorList>
            <person name="Schmutz J."/>
            <person name="Cannon S."/>
            <person name="Schlueter J."/>
            <person name="Ma J."/>
            <person name="Mitros T."/>
            <person name="Nelson W."/>
            <person name="Hyten D."/>
            <person name="Song Q."/>
            <person name="Thelen J."/>
            <person name="Cheng J."/>
            <person name="Xu D."/>
            <person name="Hellsten U."/>
            <person name="May G."/>
            <person name="Yu Y."/>
            <person name="Sakurai T."/>
            <person name="Umezawa T."/>
            <person name="Bhattacharyya M."/>
            <person name="Sandhu D."/>
            <person name="Valliyodan B."/>
            <person name="Lindquist E."/>
            <person name="Peto M."/>
            <person name="Grant D."/>
            <person name="Shu S."/>
            <person name="Goodstein D."/>
            <person name="Barry K."/>
            <person name="Futrell-Griggs M."/>
            <person name="Abernathy B."/>
            <person name="Du J."/>
            <person name="Tian Z."/>
            <person name="Zhu L."/>
            <person name="Gill N."/>
            <person name="Joshi T."/>
            <person name="Libault M."/>
            <person name="Sethuraman A."/>
            <person name="Zhang X."/>
            <person name="Shinozaki K."/>
            <person name="Nguyen H."/>
            <person name="Wing R."/>
            <person name="Cregan P."/>
            <person name="Specht J."/>
            <person name="Grimwood J."/>
            <person name="Rokhsar D."/>
            <person name="Stacey G."/>
            <person name="Shoemaker R."/>
            <person name="Jackson S."/>
        </authorList>
    </citation>
    <scope>NUCLEOTIDE SEQUENCE</scope>
    <source>
        <tissue evidence="1">Callus</tissue>
    </source>
</reference>
<keyword evidence="3" id="KW-1185">Reference proteome</keyword>
<accession>A0A0R0GYD6</accession>
<dbReference type="Gramene" id="KRH19359">
    <property type="protein sequence ID" value="KRH19359"/>
    <property type="gene ID" value="GLYMA_13G112800"/>
</dbReference>
<dbReference type="InParanoid" id="A0A0R0GYD6"/>
<proteinExistence type="predicted"/>
<dbReference type="AlphaFoldDB" id="A0A0R0GYD6"/>
<dbReference type="EnsemblPlants" id="KRH19359">
    <property type="protein sequence ID" value="KRH19359"/>
    <property type="gene ID" value="GLYMA_13G112800"/>
</dbReference>
<organism evidence="1">
    <name type="scientific">Glycine max</name>
    <name type="common">Soybean</name>
    <name type="synonym">Glycine hispida</name>
    <dbReference type="NCBI Taxonomy" id="3847"/>
    <lineage>
        <taxon>Eukaryota</taxon>
        <taxon>Viridiplantae</taxon>
        <taxon>Streptophyta</taxon>
        <taxon>Embryophyta</taxon>
        <taxon>Tracheophyta</taxon>
        <taxon>Spermatophyta</taxon>
        <taxon>Magnoliopsida</taxon>
        <taxon>eudicotyledons</taxon>
        <taxon>Gunneridae</taxon>
        <taxon>Pentapetalae</taxon>
        <taxon>rosids</taxon>
        <taxon>fabids</taxon>
        <taxon>Fabales</taxon>
        <taxon>Fabaceae</taxon>
        <taxon>Papilionoideae</taxon>
        <taxon>50 kb inversion clade</taxon>
        <taxon>NPAAA clade</taxon>
        <taxon>indigoferoid/millettioid clade</taxon>
        <taxon>Phaseoleae</taxon>
        <taxon>Glycine</taxon>
        <taxon>Glycine subgen. Soja</taxon>
    </lineage>
</organism>
<protein>
    <submittedName>
        <fullName evidence="1 2">Uncharacterized protein</fullName>
    </submittedName>
</protein>
<dbReference type="Proteomes" id="UP000008827">
    <property type="component" value="Chromosome 13"/>
</dbReference>
<dbReference type="EMBL" id="CM000846">
    <property type="protein sequence ID" value="KRH19359.1"/>
    <property type="molecule type" value="Genomic_DNA"/>
</dbReference>
<evidence type="ECO:0000313" key="1">
    <source>
        <dbReference type="EMBL" id="KRH19359.1"/>
    </source>
</evidence>
<reference evidence="1 2" key="1">
    <citation type="journal article" date="2010" name="Nature">
        <title>Genome sequence of the palaeopolyploid soybean.</title>
        <authorList>
            <person name="Schmutz J."/>
            <person name="Cannon S.B."/>
            <person name="Schlueter J."/>
            <person name="Ma J."/>
            <person name="Mitros T."/>
            <person name="Nelson W."/>
            <person name="Hyten D.L."/>
            <person name="Song Q."/>
            <person name="Thelen J.J."/>
            <person name="Cheng J."/>
            <person name="Xu D."/>
            <person name="Hellsten U."/>
            <person name="May G.D."/>
            <person name="Yu Y."/>
            <person name="Sakurai T."/>
            <person name="Umezawa T."/>
            <person name="Bhattacharyya M.K."/>
            <person name="Sandhu D."/>
            <person name="Valliyodan B."/>
            <person name="Lindquist E."/>
            <person name="Peto M."/>
            <person name="Grant D."/>
            <person name="Shu S."/>
            <person name="Goodstein D."/>
            <person name="Barry K."/>
            <person name="Futrell-Griggs M."/>
            <person name="Abernathy B."/>
            <person name="Du J."/>
            <person name="Tian Z."/>
            <person name="Zhu L."/>
            <person name="Gill N."/>
            <person name="Joshi T."/>
            <person name="Libault M."/>
            <person name="Sethuraman A."/>
            <person name="Zhang X.-C."/>
            <person name="Shinozaki K."/>
            <person name="Nguyen H.T."/>
            <person name="Wing R.A."/>
            <person name="Cregan P."/>
            <person name="Specht J."/>
            <person name="Grimwood J."/>
            <person name="Rokhsar D."/>
            <person name="Stacey G."/>
            <person name="Shoemaker R.C."/>
            <person name="Jackson S.A."/>
        </authorList>
    </citation>
    <scope>NUCLEOTIDE SEQUENCE [LARGE SCALE GENOMIC DNA]</scope>
    <source>
        <strain evidence="2">cv. Williams 82</strain>
        <tissue evidence="1">Callus</tissue>
    </source>
</reference>
<sequence>MLPRINSIITGKLLACSSRKHPFPCSQDPSNIAIANIESDSTLRLVNPLAQLIFNPIKIAQSSAWDIEQTPRL</sequence>
<evidence type="ECO:0000313" key="2">
    <source>
        <dbReference type="EnsemblPlants" id="KRH19359"/>
    </source>
</evidence>
<evidence type="ECO:0000313" key="3">
    <source>
        <dbReference type="Proteomes" id="UP000008827"/>
    </source>
</evidence>
<gene>
    <name evidence="1" type="ORF">GLYMA_13G112800</name>
</gene>
<reference evidence="2" key="2">
    <citation type="submission" date="2018-02" db="UniProtKB">
        <authorList>
            <consortium name="EnsemblPlants"/>
        </authorList>
    </citation>
    <scope>IDENTIFICATION</scope>
    <source>
        <strain evidence="2">Williams 82</strain>
    </source>
</reference>
<name>A0A0R0GYD6_SOYBN</name>